<evidence type="ECO:0000256" key="4">
    <source>
        <dbReference type="ARBA" id="ARBA00022695"/>
    </source>
</evidence>
<evidence type="ECO:0000256" key="9">
    <source>
        <dbReference type="SAM" id="Coils"/>
    </source>
</evidence>
<dbReference type="InterPro" id="IPR008921">
    <property type="entry name" value="DNA_pol3_clamp-load_cplx_C"/>
</dbReference>
<dbReference type="PANTHER" id="PTHR34388:SF1">
    <property type="entry name" value="DNA POLYMERASE III SUBUNIT DELTA"/>
    <property type="match status" value="1"/>
</dbReference>
<protein>
    <recommendedName>
        <fullName evidence="2">DNA polymerase III subunit delta</fullName>
        <ecNumber evidence="1">2.7.7.7</ecNumber>
    </recommendedName>
</protein>
<feature type="coiled-coil region" evidence="9">
    <location>
        <begin position="220"/>
        <end position="247"/>
    </location>
</feature>
<dbReference type="Pfam" id="PF06144">
    <property type="entry name" value="DNA_pol3_delta"/>
    <property type="match status" value="1"/>
</dbReference>
<evidence type="ECO:0000256" key="8">
    <source>
        <dbReference type="ARBA" id="ARBA00049244"/>
    </source>
</evidence>
<evidence type="ECO:0000256" key="5">
    <source>
        <dbReference type="ARBA" id="ARBA00022705"/>
    </source>
</evidence>
<dbReference type="InterPro" id="IPR005790">
    <property type="entry name" value="DNA_polIII_delta"/>
</dbReference>
<dbReference type="SUPFAM" id="SSF52540">
    <property type="entry name" value="P-loop containing nucleoside triphosphate hydrolases"/>
    <property type="match status" value="1"/>
</dbReference>
<evidence type="ECO:0000313" key="11">
    <source>
        <dbReference type="EMBL" id="KLN61039.1"/>
    </source>
</evidence>
<evidence type="ECO:0000256" key="7">
    <source>
        <dbReference type="ARBA" id="ARBA00034754"/>
    </source>
</evidence>
<dbReference type="SUPFAM" id="SSF48019">
    <property type="entry name" value="post-AAA+ oligomerization domain-like"/>
    <property type="match status" value="1"/>
</dbReference>
<dbReference type="GO" id="GO:0003887">
    <property type="term" value="F:DNA-directed DNA polymerase activity"/>
    <property type="evidence" value="ECO:0007669"/>
    <property type="project" value="UniProtKB-KW"/>
</dbReference>
<dbReference type="Gene3D" id="1.10.8.60">
    <property type="match status" value="1"/>
</dbReference>
<dbReference type="NCBIfam" id="TIGR01128">
    <property type="entry name" value="holA"/>
    <property type="match status" value="1"/>
</dbReference>
<evidence type="ECO:0000256" key="6">
    <source>
        <dbReference type="ARBA" id="ARBA00022932"/>
    </source>
</evidence>
<dbReference type="Gene3D" id="3.40.50.300">
    <property type="entry name" value="P-loop containing nucleotide triphosphate hydrolases"/>
    <property type="match status" value="1"/>
</dbReference>
<dbReference type="Gene3D" id="1.20.272.10">
    <property type="match status" value="1"/>
</dbReference>
<keyword evidence="5" id="KW-0235">DNA replication</keyword>
<dbReference type="EC" id="2.7.7.7" evidence="1"/>
<organism evidence="11 12">
    <name type="scientific">Kiloniella spongiae</name>
    <dbReference type="NCBI Taxonomy" id="1489064"/>
    <lineage>
        <taxon>Bacteria</taxon>
        <taxon>Pseudomonadati</taxon>
        <taxon>Pseudomonadota</taxon>
        <taxon>Alphaproteobacteria</taxon>
        <taxon>Rhodospirillales</taxon>
        <taxon>Kiloniellaceae</taxon>
        <taxon>Kiloniella</taxon>
    </lineage>
</organism>
<evidence type="ECO:0000256" key="3">
    <source>
        <dbReference type="ARBA" id="ARBA00022679"/>
    </source>
</evidence>
<dbReference type="PANTHER" id="PTHR34388">
    <property type="entry name" value="DNA POLYMERASE III SUBUNIT DELTA"/>
    <property type="match status" value="1"/>
</dbReference>
<comment type="similarity">
    <text evidence="7">Belongs to the DNA polymerase HolA subunit family.</text>
</comment>
<dbReference type="InterPro" id="IPR010372">
    <property type="entry name" value="DNA_pol3_delta_N"/>
</dbReference>
<proteinExistence type="inferred from homology"/>
<dbReference type="GO" id="GO:0003677">
    <property type="term" value="F:DNA binding"/>
    <property type="evidence" value="ECO:0007669"/>
    <property type="project" value="InterPro"/>
</dbReference>
<evidence type="ECO:0000256" key="2">
    <source>
        <dbReference type="ARBA" id="ARBA00017703"/>
    </source>
</evidence>
<feature type="domain" description="DNA polymerase III delta N-terminal" evidence="10">
    <location>
        <begin position="23"/>
        <end position="129"/>
    </location>
</feature>
<keyword evidence="9" id="KW-0175">Coiled coil</keyword>
<dbReference type="EMBL" id="LAQL01000006">
    <property type="protein sequence ID" value="KLN61039.1"/>
    <property type="molecule type" value="Genomic_DNA"/>
</dbReference>
<dbReference type="RefSeq" id="WP_047764267.1">
    <property type="nucleotide sequence ID" value="NZ_LAQL01000006.1"/>
</dbReference>
<comment type="caution">
    <text evidence="11">The sequence shown here is derived from an EMBL/GenBank/DDBJ whole genome shotgun (WGS) entry which is preliminary data.</text>
</comment>
<dbReference type="InterPro" id="IPR027417">
    <property type="entry name" value="P-loop_NTPase"/>
</dbReference>
<dbReference type="GO" id="GO:0006261">
    <property type="term" value="P:DNA-templated DNA replication"/>
    <property type="evidence" value="ECO:0007669"/>
    <property type="project" value="TreeGrafter"/>
</dbReference>
<dbReference type="STRING" id="1489064.WH96_10375"/>
<keyword evidence="4" id="KW-0548">Nucleotidyltransferase</keyword>
<evidence type="ECO:0000313" key="12">
    <source>
        <dbReference type="Proteomes" id="UP000035444"/>
    </source>
</evidence>
<dbReference type="PATRIC" id="fig|1489064.4.peg.3370"/>
<keyword evidence="3" id="KW-0808">Transferase</keyword>
<dbReference type="Proteomes" id="UP000035444">
    <property type="component" value="Unassembled WGS sequence"/>
</dbReference>
<keyword evidence="6" id="KW-0239">DNA-directed DNA polymerase</keyword>
<dbReference type="GO" id="GO:0009360">
    <property type="term" value="C:DNA polymerase III complex"/>
    <property type="evidence" value="ECO:0007669"/>
    <property type="project" value="InterPro"/>
</dbReference>
<sequence>MKIPAAKADSFSKSPDSSIKAILVYGPDEGLVMERSQNLLHTVVEDAQDPFRVVNLDNDALKKELSLLSDEAAAISMMGGRRVIRIRSASDALTQVISDYFSNPVGDALIILEGGDLPGRSKLRKVFETEIMAAAIACYKDDEKSLPGLIRQTIENEGFSLSNDALGFLVANLGTDRRLTRRELQKLCLYKGINSSPISLEDAQACIGDTATLTLDDLAIAVGTGNIQKLEKNLLRAQQENQNAITILRAVTRHFQRLHLTAGLVAQGVPMDKAVSTLRPPLFWKVADPFKVQARKWTPRALAKSLSMLLETEANCKKTGAPAETLCARTLLEITANAPTRRRS</sequence>
<evidence type="ECO:0000259" key="10">
    <source>
        <dbReference type="Pfam" id="PF06144"/>
    </source>
</evidence>
<gene>
    <name evidence="11" type="ORF">WH96_10375</name>
</gene>
<name>A0A0H2MEU3_9PROT</name>
<accession>A0A0H2MEU3</accession>
<dbReference type="AlphaFoldDB" id="A0A0H2MEU3"/>
<keyword evidence="12" id="KW-1185">Reference proteome</keyword>
<evidence type="ECO:0000256" key="1">
    <source>
        <dbReference type="ARBA" id="ARBA00012417"/>
    </source>
</evidence>
<reference evidence="11 12" key="1">
    <citation type="submission" date="2015-03" db="EMBL/GenBank/DDBJ databases">
        <title>Genome Sequence of Kiloniella spongiae MEBiC09566, isolated from a marine sponge.</title>
        <authorList>
            <person name="Shao Z."/>
            <person name="Wang L."/>
            <person name="Li X."/>
        </authorList>
    </citation>
    <scope>NUCLEOTIDE SEQUENCE [LARGE SCALE GENOMIC DNA]</scope>
    <source>
        <strain evidence="11 12">MEBiC09566</strain>
    </source>
</reference>
<comment type="catalytic activity">
    <reaction evidence="8">
        <text>DNA(n) + a 2'-deoxyribonucleoside 5'-triphosphate = DNA(n+1) + diphosphate</text>
        <dbReference type="Rhea" id="RHEA:22508"/>
        <dbReference type="Rhea" id="RHEA-COMP:17339"/>
        <dbReference type="Rhea" id="RHEA-COMP:17340"/>
        <dbReference type="ChEBI" id="CHEBI:33019"/>
        <dbReference type="ChEBI" id="CHEBI:61560"/>
        <dbReference type="ChEBI" id="CHEBI:173112"/>
        <dbReference type="EC" id="2.7.7.7"/>
    </reaction>
</comment>